<evidence type="ECO:0000313" key="3">
    <source>
        <dbReference type="EMBL" id="KAB1077933.1"/>
    </source>
</evidence>
<dbReference type="EMBL" id="VZZK01000017">
    <property type="protein sequence ID" value="KAB1077933.1"/>
    <property type="molecule type" value="Genomic_DNA"/>
</dbReference>
<dbReference type="Pfam" id="PF13546">
    <property type="entry name" value="DDE_5"/>
    <property type="match status" value="1"/>
</dbReference>
<dbReference type="PANTHER" id="PTHR33627:SF1">
    <property type="entry name" value="TRANSPOSASE"/>
    <property type="match status" value="1"/>
</dbReference>
<feature type="region of interest" description="Disordered" evidence="1">
    <location>
        <begin position="409"/>
        <end position="439"/>
    </location>
</feature>
<dbReference type="InterPro" id="IPR039365">
    <property type="entry name" value="IS701-like"/>
</dbReference>
<gene>
    <name evidence="3" type="ORF">F6X53_17200</name>
</gene>
<organism evidence="3 4">
    <name type="scientific">Methylobacterium soli</name>
    <dbReference type="NCBI Taxonomy" id="553447"/>
    <lineage>
        <taxon>Bacteria</taxon>
        <taxon>Pseudomonadati</taxon>
        <taxon>Pseudomonadota</taxon>
        <taxon>Alphaproteobacteria</taxon>
        <taxon>Hyphomicrobiales</taxon>
        <taxon>Methylobacteriaceae</taxon>
        <taxon>Methylobacterium</taxon>
    </lineage>
</organism>
<accession>A0A6L3SZ75</accession>
<evidence type="ECO:0000256" key="1">
    <source>
        <dbReference type="SAM" id="MobiDB-lite"/>
    </source>
</evidence>
<feature type="region of interest" description="Disordered" evidence="1">
    <location>
        <begin position="244"/>
        <end position="271"/>
    </location>
</feature>
<feature type="domain" description="Transposase IS701-like DDE" evidence="2">
    <location>
        <begin position="22"/>
        <end position="295"/>
    </location>
</feature>
<keyword evidence="4" id="KW-1185">Reference proteome</keyword>
<dbReference type="RefSeq" id="WP_151001418.1">
    <property type="nucleotide sequence ID" value="NZ_BPQY01000642.1"/>
</dbReference>
<comment type="caution">
    <text evidence="3">The sequence shown here is derived from an EMBL/GenBank/DDBJ whole genome shotgun (WGS) entry which is preliminary data.</text>
</comment>
<sequence>MDRLNSPLTDEPRFAAYLEALSGVLGHADRIAPLKAYCTGLLLPGARKSIEPMAARIAPACVQATHQALHHFVAKGEWSDNALLTRVRSEVLPLIASQGPIQAWIVDDTGFPKKGRHSVGVGRQYCGQLGKQDNCQVAVTLSLANTQASLPVAYRLYLPEAWVQDAERRRKAGVPEDISFQTKPEIALDQIRAALADQVAPGVVLADAGYGIDTAFRTALTALGMSYILGVQSSTSLWPPGTAPLPPKLWSGRGRPPTRVRRSPEQKPLSAEKLARSLPEAAWQRVAWRAGTNSRLASRFATVRARPAHRDERRHEPRPEEWLLIEWPEGEDAPTKYWLSTLPPETPLAELVSQTKLRWRIERDYQELKQEIGLGHYEGRSWRGFHHHASLCIAAYGFLVSERGRFPPSGPEITERQALALPGSYRPRGAPDPARATRA</sequence>
<dbReference type="InterPro" id="IPR012337">
    <property type="entry name" value="RNaseH-like_sf"/>
</dbReference>
<evidence type="ECO:0000313" key="4">
    <source>
        <dbReference type="Proteomes" id="UP000474159"/>
    </source>
</evidence>
<dbReference type="InterPro" id="IPR038721">
    <property type="entry name" value="IS701-like_DDE_dom"/>
</dbReference>
<reference evidence="3 4" key="1">
    <citation type="submission" date="2019-09" db="EMBL/GenBank/DDBJ databases">
        <title>YIM 48816 draft genome.</title>
        <authorList>
            <person name="Jiang L."/>
        </authorList>
    </citation>
    <scope>NUCLEOTIDE SEQUENCE [LARGE SCALE GENOMIC DNA]</scope>
    <source>
        <strain evidence="3 4">YIM 48816</strain>
    </source>
</reference>
<dbReference type="Proteomes" id="UP000474159">
    <property type="component" value="Unassembled WGS sequence"/>
</dbReference>
<dbReference type="SUPFAM" id="SSF53098">
    <property type="entry name" value="Ribonuclease H-like"/>
    <property type="match status" value="1"/>
</dbReference>
<evidence type="ECO:0000259" key="2">
    <source>
        <dbReference type="Pfam" id="PF13546"/>
    </source>
</evidence>
<dbReference type="OrthoDB" id="583339at2"/>
<dbReference type="NCBIfam" id="NF033540">
    <property type="entry name" value="transpos_IS701"/>
    <property type="match status" value="1"/>
</dbReference>
<name>A0A6L3SZ75_9HYPH</name>
<dbReference type="PANTHER" id="PTHR33627">
    <property type="entry name" value="TRANSPOSASE"/>
    <property type="match status" value="1"/>
</dbReference>
<proteinExistence type="predicted"/>
<dbReference type="AlphaFoldDB" id="A0A6L3SZ75"/>
<protein>
    <submittedName>
        <fullName evidence="3">IS701 family transposase</fullName>
    </submittedName>
</protein>